<gene>
    <name evidence="7" type="ORF">OCBIM_22009356mg</name>
</gene>
<dbReference type="AlphaFoldDB" id="A0A0L8HPV4"/>
<dbReference type="OrthoDB" id="10027016at2759"/>
<organism evidence="7">
    <name type="scientific">Octopus bimaculoides</name>
    <name type="common">California two-spotted octopus</name>
    <dbReference type="NCBI Taxonomy" id="37653"/>
    <lineage>
        <taxon>Eukaryota</taxon>
        <taxon>Metazoa</taxon>
        <taxon>Spiralia</taxon>
        <taxon>Lophotrochozoa</taxon>
        <taxon>Mollusca</taxon>
        <taxon>Cephalopoda</taxon>
        <taxon>Coleoidea</taxon>
        <taxon>Octopodiformes</taxon>
        <taxon>Octopoda</taxon>
        <taxon>Incirrata</taxon>
        <taxon>Octopodidae</taxon>
        <taxon>Octopus</taxon>
    </lineage>
</organism>
<proteinExistence type="predicted"/>
<evidence type="ECO:0000256" key="3">
    <source>
        <dbReference type="ARBA" id="ARBA00022679"/>
    </source>
</evidence>
<keyword evidence="1" id="KW-0723">Serine/threonine-protein kinase</keyword>
<feature type="coiled-coil region" evidence="5">
    <location>
        <begin position="446"/>
        <end position="473"/>
    </location>
</feature>
<keyword evidence="3" id="KW-0808">Transferase</keyword>
<evidence type="ECO:0000313" key="7">
    <source>
        <dbReference type="EMBL" id="KOF91247.1"/>
    </source>
</evidence>
<dbReference type="PANTHER" id="PTHR46538:SF3">
    <property type="entry name" value="PROTEIN KINASE DOMAIN-CONTAINING PROTEIN"/>
    <property type="match status" value="1"/>
</dbReference>
<dbReference type="InterPro" id="IPR022165">
    <property type="entry name" value="PKK"/>
</dbReference>
<feature type="coiled-coil region" evidence="5">
    <location>
        <begin position="349"/>
        <end position="413"/>
    </location>
</feature>
<dbReference type="STRING" id="37653.A0A0L8HPV4"/>
<feature type="region of interest" description="Disordered" evidence="6">
    <location>
        <begin position="611"/>
        <end position="646"/>
    </location>
</feature>
<feature type="compositionally biased region" description="Low complexity" evidence="6">
    <location>
        <begin position="38"/>
        <end position="57"/>
    </location>
</feature>
<evidence type="ECO:0000256" key="2">
    <source>
        <dbReference type="ARBA" id="ARBA00022553"/>
    </source>
</evidence>
<feature type="region of interest" description="Disordered" evidence="6">
    <location>
        <begin position="36"/>
        <end position="57"/>
    </location>
</feature>
<reference evidence="7" key="1">
    <citation type="submission" date="2015-07" db="EMBL/GenBank/DDBJ databases">
        <title>MeaNS - Measles Nucleotide Surveillance Program.</title>
        <authorList>
            <person name="Tran T."/>
            <person name="Druce J."/>
        </authorList>
    </citation>
    <scope>NUCLEOTIDE SEQUENCE</scope>
    <source>
        <strain evidence="7">UCB-OBI-ISO-001</strain>
        <tissue evidence="7">Gonad</tissue>
    </source>
</reference>
<sequence length="646" mass="75084">MALGILVASRTSTTSSTLLRRSSTAFQRTNYKNHSICSSSSGASSGSSSGGESVSSSSCLSMGMRDLSEADGSTVRSSWVYVEMSNVNEEVPLSSSSSSSSSSHPFHPLSLESKINLLRWQTKRCSVSSCESYSTAGHSVTRSLSRLSFIDDVSSELWKENPDRDSYNTFSVSEEELTRIIKYLESKLDGSQCINSSLDGSDSVINCASNDIKQVVSPTVTFILDTYCNMYLFGKQDLREMKRLQKSENKQYQALIVKAQVAKELQDKKFEMEMQGLLKTYEQDLDGLTRQQKQQAEKVEYNQGMESKTAAKKIKIEQEKELKIFKEQQRQDMKLLKQELDLLPKDTKKESLRKRKEEKEIELADKERQFLENQRERMEKHMKQLTDQHRQKIALLESQYLQQKQQLLRAREAALWEMEKNQLHDKHQQEKGQLKDLFFLKRHQMLNRHVKEIEQMKRSNAAKEEEVQRYQILDKRRHPKVIKSQSKIRAQMFKQSLRLSTVGTPEEDRAKMKQFEENEKKRMKSEFARLETKHKKQWDKLLLDNETALKELEQIQAEKRKMLMEHETQKIKELDDQYQNQLRKWKSELIPRKQKLEEEFFHQKEDQEKFYGNTLLGSGDGNSESSLSPGSLRKKDSSSVRHSTII</sequence>
<keyword evidence="4" id="KW-0418">Kinase</keyword>
<name>A0A0L8HPV4_OCTBM</name>
<evidence type="ECO:0000256" key="4">
    <source>
        <dbReference type="ARBA" id="ARBA00022777"/>
    </source>
</evidence>
<dbReference type="InterPro" id="IPR051585">
    <property type="entry name" value="STE20_Ser/Thr_Kinases"/>
</dbReference>
<feature type="coiled-coil region" evidence="5">
    <location>
        <begin position="235"/>
        <end position="298"/>
    </location>
</feature>
<keyword evidence="2" id="KW-0597">Phosphoprotein</keyword>
<evidence type="ECO:0000256" key="1">
    <source>
        <dbReference type="ARBA" id="ARBA00022527"/>
    </source>
</evidence>
<accession>A0A0L8HPV4</accession>
<dbReference type="EMBL" id="KQ417585">
    <property type="protein sequence ID" value="KOF91247.1"/>
    <property type="molecule type" value="Genomic_DNA"/>
</dbReference>
<evidence type="ECO:0000256" key="5">
    <source>
        <dbReference type="SAM" id="Coils"/>
    </source>
</evidence>
<feature type="coiled-coil region" evidence="5">
    <location>
        <begin position="513"/>
        <end position="584"/>
    </location>
</feature>
<dbReference type="PANTHER" id="PTHR46538">
    <property type="entry name" value="PROTEIN KINASE DOMAIN-CONTAINING PROTEIN"/>
    <property type="match status" value="1"/>
</dbReference>
<protein>
    <submittedName>
        <fullName evidence="7">Uncharacterized protein</fullName>
    </submittedName>
</protein>
<keyword evidence="5" id="KW-0175">Coiled coil</keyword>
<dbReference type="GO" id="GO:0004674">
    <property type="term" value="F:protein serine/threonine kinase activity"/>
    <property type="evidence" value="ECO:0007669"/>
    <property type="project" value="UniProtKB-KW"/>
</dbReference>
<dbReference type="Pfam" id="PF12474">
    <property type="entry name" value="PKK"/>
    <property type="match status" value="2"/>
</dbReference>
<evidence type="ECO:0000256" key="6">
    <source>
        <dbReference type="SAM" id="MobiDB-lite"/>
    </source>
</evidence>